<evidence type="ECO:0000256" key="1">
    <source>
        <dbReference type="ARBA" id="ARBA00004141"/>
    </source>
</evidence>
<dbReference type="InterPro" id="IPR011701">
    <property type="entry name" value="MFS"/>
</dbReference>
<gene>
    <name evidence="4" type="ORF">P167DRAFT_508819</name>
</gene>
<dbReference type="Proteomes" id="UP000277580">
    <property type="component" value="Unassembled WGS sequence"/>
</dbReference>
<dbReference type="GO" id="GO:0016020">
    <property type="term" value="C:membrane"/>
    <property type="evidence" value="ECO:0007669"/>
    <property type="project" value="UniProtKB-SubCell"/>
</dbReference>
<evidence type="ECO:0000256" key="3">
    <source>
        <dbReference type="SAM" id="Phobius"/>
    </source>
</evidence>
<dbReference type="InParanoid" id="A0A3N4KJN2"/>
<dbReference type="EMBL" id="ML119140">
    <property type="protein sequence ID" value="RPB10777.1"/>
    <property type="molecule type" value="Genomic_DNA"/>
</dbReference>
<feature type="transmembrane region" description="Helical" evidence="3">
    <location>
        <begin position="206"/>
        <end position="227"/>
    </location>
</feature>
<reference evidence="4 5" key="1">
    <citation type="journal article" date="2018" name="Nat. Ecol. Evol.">
        <title>Pezizomycetes genomes reveal the molecular basis of ectomycorrhizal truffle lifestyle.</title>
        <authorList>
            <person name="Murat C."/>
            <person name="Payen T."/>
            <person name="Noel B."/>
            <person name="Kuo A."/>
            <person name="Morin E."/>
            <person name="Chen J."/>
            <person name="Kohler A."/>
            <person name="Krizsan K."/>
            <person name="Balestrini R."/>
            <person name="Da Silva C."/>
            <person name="Montanini B."/>
            <person name="Hainaut M."/>
            <person name="Levati E."/>
            <person name="Barry K.W."/>
            <person name="Belfiori B."/>
            <person name="Cichocki N."/>
            <person name="Clum A."/>
            <person name="Dockter R.B."/>
            <person name="Fauchery L."/>
            <person name="Guy J."/>
            <person name="Iotti M."/>
            <person name="Le Tacon F."/>
            <person name="Lindquist E.A."/>
            <person name="Lipzen A."/>
            <person name="Malagnac F."/>
            <person name="Mello A."/>
            <person name="Molinier V."/>
            <person name="Miyauchi S."/>
            <person name="Poulain J."/>
            <person name="Riccioni C."/>
            <person name="Rubini A."/>
            <person name="Sitrit Y."/>
            <person name="Splivallo R."/>
            <person name="Traeger S."/>
            <person name="Wang M."/>
            <person name="Zifcakova L."/>
            <person name="Wipf D."/>
            <person name="Zambonelli A."/>
            <person name="Paolocci F."/>
            <person name="Nowrousian M."/>
            <person name="Ottonello S."/>
            <person name="Baldrian P."/>
            <person name="Spatafora J.W."/>
            <person name="Henrissat B."/>
            <person name="Nagy L.G."/>
            <person name="Aury J.M."/>
            <person name="Wincker P."/>
            <person name="Grigoriev I.V."/>
            <person name="Bonfante P."/>
            <person name="Martin F.M."/>
        </authorList>
    </citation>
    <scope>NUCLEOTIDE SEQUENCE [LARGE SCALE GENOMIC DNA]</scope>
    <source>
        <strain evidence="4 5">CCBAS932</strain>
    </source>
</reference>
<feature type="transmembrane region" description="Helical" evidence="3">
    <location>
        <begin position="149"/>
        <end position="168"/>
    </location>
</feature>
<keyword evidence="3" id="KW-0812">Transmembrane</keyword>
<dbReference type="InterPro" id="IPR036259">
    <property type="entry name" value="MFS_trans_sf"/>
</dbReference>
<dbReference type="InterPro" id="IPR050327">
    <property type="entry name" value="Proton-linked_MCT"/>
</dbReference>
<evidence type="ECO:0000256" key="2">
    <source>
        <dbReference type="ARBA" id="ARBA00006727"/>
    </source>
</evidence>
<sequence>MDEKPAPAPVSDDNVVGQAEVNDNKELQKTVTEVSFVDVPPDGGYGWVVVGCCFMVNAMTWGVNSSYGVYLAHYLSSNKYPNATPLQYAFIGGLSVSQSMFIAPVVTLLLRQTSTRTGMAVGIILQTGSLILASFSTAIWHLFLTQGVLFGWGLGFLFTSSVGTISQWFSKKRSLANGITSAGSGIGGLVFSLSIQKIIETMGVEWAFRIVAICVFVTNTVCTLLIKDRNKIINPNQKAFDWRLLKRLEFQLVIGWGFLSMLGYIVILFSLPDYAASVGMSKQQGSILTAMLNLGMAFGRPLVGIGSDRYGRINISGVMTLVSGLSCFFIWIWARSFGVAILFSLVNGAVCGTFWTTISPVTVEVVGIKELPSALSLVWLSIVLPTTFSEPIALYLRRPGEYNAYLYPQIFSGVLYIGAAGCMYALRVWALTKQDQKLEGEEDGERKGSRWWRLAKV</sequence>
<feature type="transmembrane region" description="Helical" evidence="3">
    <location>
        <begin position="375"/>
        <end position="394"/>
    </location>
</feature>
<protein>
    <submittedName>
        <fullName evidence="4">MFS transporter-like protein</fullName>
    </submittedName>
</protein>
<feature type="transmembrane region" description="Helical" evidence="3">
    <location>
        <begin position="175"/>
        <end position="194"/>
    </location>
</feature>
<evidence type="ECO:0000313" key="5">
    <source>
        <dbReference type="Proteomes" id="UP000277580"/>
    </source>
</evidence>
<feature type="transmembrane region" description="Helical" evidence="3">
    <location>
        <begin position="88"/>
        <end position="110"/>
    </location>
</feature>
<dbReference type="Gene3D" id="1.20.1250.20">
    <property type="entry name" value="MFS general substrate transporter like domains"/>
    <property type="match status" value="2"/>
</dbReference>
<dbReference type="PANTHER" id="PTHR11360">
    <property type="entry name" value="MONOCARBOXYLATE TRANSPORTER"/>
    <property type="match status" value="1"/>
</dbReference>
<keyword evidence="3" id="KW-0472">Membrane</keyword>
<dbReference type="Pfam" id="PF07690">
    <property type="entry name" value="MFS_1"/>
    <property type="match status" value="2"/>
</dbReference>
<organism evidence="4 5">
    <name type="scientific">Morchella conica CCBAS932</name>
    <dbReference type="NCBI Taxonomy" id="1392247"/>
    <lineage>
        <taxon>Eukaryota</taxon>
        <taxon>Fungi</taxon>
        <taxon>Dikarya</taxon>
        <taxon>Ascomycota</taxon>
        <taxon>Pezizomycotina</taxon>
        <taxon>Pezizomycetes</taxon>
        <taxon>Pezizales</taxon>
        <taxon>Morchellaceae</taxon>
        <taxon>Morchella</taxon>
    </lineage>
</organism>
<feature type="transmembrane region" description="Helical" evidence="3">
    <location>
        <begin position="406"/>
        <end position="426"/>
    </location>
</feature>
<dbReference type="OrthoDB" id="2213137at2759"/>
<comment type="subcellular location">
    <subcellularLocation>
        <location evidence="1">Membrane</location>
        <topology evidence="1">Multi-pass membrane protein</topology>
    </subcellularLocation>
</comment>
<accession>A0A3N4KJN2</accession>
<feature type="transmembrane region" description="Helical" evidence="3">
    <location>
        <begin position="248"/>
        <end position="271"/>
    </location>
</feature>
<keyword evidence="5" id="KW-1185">Reference proteome</keyword>
<comment type="similarity">
    <text evidence="2">Belongs to the major facilitator superfamily. Monocarboxylate porter (TC 2.A.1.13) family.</text>
</comment>
<evidence type="ECO:0000313" key="4">
    <source>
        <dbReference type="EMBL" id="RPB10777.1"/>
    </source>
</evidence>
<name>A0A3N4KJN2_9PEZI</name>
<dbReference type="FunCoup" id="A0A3N4KJN2">
    <property type="interactions" value="134"/>
</dbReference>
<keyword evidence="3" id="KW-1133">Transmembrane helix</keyword>
<feature type="transmembrane region" description="Helical" evidence="3">
    <location>
        <begin position="283"/>
        <end position="303"/>
    </location>
</feature>
<feature type="transmembrane region" description="Helical" evidence="3">
    <location>
        <begin position="315"/>
        <end position="334"/>
    </location>
</feature>
<dbReference type="SUPFAM" id="SSF103473">
    <property type="entry name" value="MFS general substrate transporter"/>
    <property type="match status" value="1"/>
</dbReference>
<dbReference type="CDD" id="cd17352">
    <property type="entry name" value="MFS_MCT_SLC16"/>
    <property type="match status" value="1"/>
</dbReference>
<feature type="transmembrane region" description="Helical" evidence="3">
    <location>
        <begin position="122"/>
        <end position="143"/>
    </location>
</feature>
<dbReference type="AlphaFoldDB" id="A0A3N4KJN2"/>
<proteinExistence type="inferred from homology"/>
<feature type="transmembrane region" description="Helical" evidence="3">
    <location>
        <begin position="340"/>
        <end position="363"/>
    </location>
</feature>
<dbReference type="PANTHER" id="PTHR11360:SF315">
    <property type="entry name" value="TRANSPORTER MCH2-RELATED"/>
    <property type="match status" value="1"/>
</dbReference>
<dbReference type="GO" id="GO:0022857">
    <property type="term" value="F:transmembrane transporter activity"/>
    <property type="evidence" value="ECO:0007669"/>
    <property type="project" value="InterPro"/>
</dbReference>